<proteinExistence type="predicted"/>
<dbReference type="Proteomes" id="UP000728185">
    <property type="component" value="Unassembled WGS sequence"/>
</dbReference>
<dbReference type="Gene3D" id="2.40.160.110">
    <property type="match status" value="1"/>
</dbReference>
<keyword evidence="1" id="KW-0812">Transmembrane</keyword>
<protein>
    <submittedName>
        <fullName evidence="2">Uncharacterized protein</fullName>
    </submittedName>
</protein>
<gene>
    <name evidence="2" type="ORF">FBUS_09489</name>
</gene>
<organism evidence="2 3">
    <name type="scientific">Fasciolopsis buskii</name>
    <dbReference type="NCBI Taxonomy" id="27845"/>
    <lineage>
        <taxon>Eukaryota</taxon>
        <taxon>Metazoa</taxon>
        <taxon>Spiralia</taxon>
        <taxon>Lophotrochozoa</taxon>
        <taxon>Platyhelminthes</taxon>
        <taxon>Trematoda</taxon>
        <taxon>Digenea</taxon>
        <taxon>Plagiorchiida</taxon>
        <taxon>Echinostomata</taxon>
        <taxon>Echinostomatoidea</taxon>
        <taxon>Fasciolidae</taxon>
        <taxon>Fasciolopsis</taxon>
    </lineage>
</organism>
<sequence>MTDCHFSGENISSLYQMKERSELFFCRVCSFSISGHQYLLYLLNEGIQSKRPHHSNSGRTNVTACDPLSIDGTHETLAPGPLTRIVTLCRDDLSQLCTLIEFRGHMHVFYPRGVNETECHTVPLDIRPTDGEEHERTMQTTAPNDSFSEVHQNSIHRNLSEAEVERVLTTDEECCTIYTRCFTISLGRTPEDRLYGWRLSMNWTRTPEAYEFGEVGWSSVGAPIGSLSGVYDLIQIQLTYVLSQKAGFPSLPEDLNEQPFVVSSSARERFQARVGDYYECTSKIEIVLEPANDTARASTALKGIEQTHLPGIRVILVMTDVRSQAFADVNVPEFTGASVVCPGDTSHDGTMSIVIGLSICALVILVLLSLVISHLKDRDRSFKAVDTGDH</sequence>
<keyword evidence="1" id="KW-1133">Transmembrane helix</keyword>
<name>A0A8E0VI74_9TREM</name>
<evidence type="ECO:0000256" key="1">
    <source>
        <dbReference type="SAM" id="Phobius"/>
    </source>
</evidence>
<reference evidence="2" key="1">
    <citation type="submission" date="2019-05" db="EMBL/GenBank/DDBJ databases">
        <title>Annotation for the trematode Fasciolopsis buski.</title>
        <authorList>
            <person name="Choi Y.-J."/>
        </authorList>
    </citation>
    <scope>NUCLEOTIDE SEQUENCE</scope>
    <source>
        <strain evidence="2">HT</strain>
        <tissue evidence="2">Whole worm</tissue>
    </source>
</reference>
<dbReference type="AlphaFoldDB" id="A0A8E0VI74"/>
<evidence type="ECO:0000313" key="3">
    <source>
        <dbReference type="Proteomes" id="UP000728185"/>
    </source>
</evidence>
<feature type="transmembrane region" description="Helical" evidence="1">
    <location>
        <begin position="351"/>
        <end position="373"/>
    </location>
</feature>
<dbReference type="OrthoDB" id="6251441at2759"/>
<evidence type="ECO:0000313" key="2">
    <source>
        <dbReference type="EMBL" id="KAA0195111.1"/>
    </source>
</evidence>
<keyword evidence="3" id="KW-1185">Reference proteome</keyword>
<comment type="caution">
    <text evidence="2">The sequence shown here is derived from an EMBL/GenBank/DDBJ whole genome shotgun (WGS) entry which is preliminary data.</text>
</comment>
<dbReference type="EMBL" id="LUCM01003925">
    <property type="protein sequence ID" value="KAA0195111.1"/>
    <property type="molecule type" value="Genomic_DNA"/>
</dbReference>
<accession>A0A8E0VI74</accession>
<keyword evidence="1" id="KW-0472">Membrane</keyword>